<dbReference type="InterPro" id="IPR032623">
    <property type="entry name" value="FecR_N"/>
</dbReference>
<feature type="transmembrane region" description="Helical" evidence="1">
    <location>
        <begin position="105"/>
        <end position="122"/>
    </location>
</feature>
<accession>A0A379F6V7</accession>
<name>A0A379F6V7_PROVU</name>
<evidence type="ECO:0000259" key="2">
    <source>
        <dbReference type="Pfam" id="PF04773"/>
    </source>
</evidence>
<sequence>MMSKPEKNIPETKPHTNEETAPLFLGADDELLNDSIDEQAALWFTRQHSQRMTPKQRQEFKDWIENDVNQQAYQDIAGIWRQCDALSRPTITTVEKKKRSLWRPVIHTTATFCLLTVLYLPYSHLPALLMDNMTLATSDLPKEITLADGSQVYLDRNTQVRVAYVQEERRLWLDKGQAYFKVKSNPYRPFYVQADSRLIKVVGTEFEVNRYNNNQINVAVHEGIVEVKATPKSSPAFLYAGSQATSKLDNDSFVISSVNIDAVGSWRFGQLHFFEQPLNEVITKLKPYLDINIQIASPDIAKMKVSGVANISDAKGFITAIPLILPVNVVFTDKNNALIINK</sequence>
<dbReference type="Pfam" id="PF04773">
    <property type="entry name" value="FecR"/>
    <property type="match status" value="1"/>
</dbReference>
<dbReference type="PIRSF" id="PIRSF018266">
    <property type="entry name" value="FecR"/>
    <property type="match status" value="1"/>
</dbReference>
<dbReference type="AlphaFoldDB" id="A0A379F6V7"/>
<evidence type="ECO:0000313" key="4">
    <source>
        <dbReference type="EMBL" id="SUC15364.1"/>
    </source>
</evidence>
<gene>
    <name evidence="4" type="ORF">NCTC10376_01205</name>
</gene>
<dbReference type="Gene3D" id="3.55.50.30">
    <property type="match status" value="1"/>
</dbReference>
<dbReference type="InterPro" id="IPR012373">
    <property type="entry name" value="Ferrdict_sens_TM"/>
</dbReference>
<dbReference type="InterPro" id="IPR006860">
    <property type="entry name" value="FecR"/>
</dbReference>
<evidence type="ECO:0000313" key="5">
    <source>
        <dbReference type="Proteomes" id="UP000254331"/>
    </source>
</evidence>
<evidence type="ECO:0000256" key="1">
    <source>
        <dbReference type="SAM" id="Phobius"/>
    </source>
</evidence>
<protein>
    <submittedName>
        <fullName evidence="4">FecR-like transcriptional regulator</fullName>
    </submittedName>
</protein>
<reference evidence="4 5" key="1">
    <citation type="submission" date="2018-06" db="EMBL/GenBank/DDBJ databases">
        <authorList>
            <consortium name="Pathogen Informatics"/>
            <person name="Doyle S."/>
        </authorList>
    </citation>
    <scope>NUCLEOTIDE SEQUENCE [LARGE SCALE GENOMIC DNA]</scope>
    <source>
        <strain evidence="4 5">NCTC10376</strain>
    </source>
</reference>
<evidence type="ECO:0000259" key="3">
    <source>
        <dbReference type="Pfam" id="PF16220"/>
    </source>
</evidence>
<dbReference type="EMBL" id="UGTW01000001">
    <property type="protein sequence ID" value="SUC15364.1"/>
    <property type="molecule type" value="Genomic_DNA"/>
</dbReference>
<keyword evidence="1" id="KW-1133">Transmembrane helix</keyword>
<feature type="domain" description="FecR N-terminal" evidence="3">
    <location>
        <begin position="38"/>
        <end position="77"/>
    </location>
</feature>
<dbReference type="PANTHER" id="PTHR30273:SF2">
    <property type="entry name" value="PROTEIN FECR"/>
    <property type="match status" value="1"/>
</dbReference>
<proteinExistence type="predicted"/>
<keyword evidence="1" id="KW-0812">Transmembrane</keyword>
<dbReference type="GO" id="GO:0016989">
    <property type="term" value="F:sigma factor antagonist activity"/>
    <property type="evidence" value="ECO:0007669"/>
    <property type="project" value="TreeGrafter"/>
</dbReference>
<organism evidence="4 5">
    <name type="scientific">Proteus vulgaris</name>
    <dbReference type="NCBI Taxonomy" id="585"/>
    <lineage>
        <taxon>Bacteria</taxon>
        <taxon>Pseudomonadati</taxon>
        <taxon>Pseudomonadota</taxon>
        <taxon>Gammaproteobacteria</taxon>
        <taxon>Enterobacterales</taxon>
        <taxon>Morganellaceae</taxon>
        <taxon>Proteus</taxon>
    </lineage>
</organism>
<feature type="domain" description="FecR protein" evidence="2">
    <location>
        <begin position="142"/>
        <end position="226"/>
    </location>
</feature>
<dbReference type="Proteomes" id="UP000254331">
    <property type="component" value="Unassembled WGS sequence"/>
</dbReference>
<dbReference type="Pfam" id="PF16220">
    <property type="entry name" value="DUF4880"/>
    <property type="match status" value="1"/>
</dbReference>
<dbReference type="PANTHER" id="PTHR30273">
    <property type="entry name" value="PERIPLASMIC SIGNAL SENSOR AND SIGMA FACTOR ACTIVATOR FECR-RELATED"/>
    <property type="match status" value="1"/>
</dbReference>
<keyword evidence="1" id="KW-0472">Membrane</keyword>
<dbReference type="Gene3D" id="2.60.120.1440">
    <property type="match status" value="1"/>
</dbReference>
<dbReference type="RefSeq" id="WP_258868666.1">
    <property type="nucleotide sequence ID" value="NZ_JBEEUZ010000004.1"/>
</dbReference>